<evidence type="ECO:0000256" key="2">
    <source>
        <dbReference type="ARBA" id="ARBA00023242"/>
    </source>
</evidence>
<dbReference type="GO" id="GO:0000398">
    <property type="term" value="P:mRNA splicing, via spliceosome"/>
    <property type="evidence" value="ECO:0007669"/>
    <property type="project" value="TreeGrafter"/>
</dbReference>
<sequence length="490" mass="55951">MSDKELNIKRRKVIKEDGKMNDEPGGATSLNISEGEYVLLADDEEDSHSNAADSDDAATHSDDRGQKGGRHVKKHYLIEHMEDKSKLLSEVATLEENKLYVKNITDEITKKDLIDFFCNASGFVDTRMVSDSSGKSRHFAYVEFDSKENAANFFGTLKDSNVEKYKTFQIKDVHLYVAVCNSTKVIYEERKIFIKFAECEADMADMDDVVIKKALSDFLAGHAVDVEEIRLLGGSPPTHGYLQVRNNEDVVKCVEVIKEGTVENVHFTLNYSIPIIKKKIIPDLEKIKANKEKNKEKNKKLQEEKKKEENNSTIVVKNLHFNTRKYKLKKLFEQIGEIERIHLSKKVSEKNIKRNRGYAFITFKNTNDATSALILNDSVIDGRSILVSKFLDDDSRGKHREGSNHLSGKLHGEQDTEEHPSRGGRNNTNRRGNYHHVKQNVRSNHHQERKRINLNKPADPNIAVEKRTDQTEGGGPTPLTNDDFRKFFFK</sequence>
<keyword evidence="3" id="KW-0694">RNA-binding</keyword>
<feature type="compositionally biased region" description="Basic and acidic residues" evidence="5">
    <location>
        <begin position="394"/>
        <end position="403"/>
    </location>
</feature>
<evidence type="ECO:0000256" key="5">
    <source>
        <dbReference type="SAM" id="MobiDB-lite"/>
    </source>
</evidence>
<dbReference type="InterPro" id="IPR051183">
    <property type="entry name" value="U1_U11-U12_snRNP_70-35kDa"/>
</dbReference>
<dbReference type="OrthoDB" id="439808at2759"/>
<name>W7ARH1_9APIC</name>
<keyword evidence="4" id="KW-0175">Coiled coil</keyword>
<feature type="region of interest" description="Disordered" evidence="5">
    <location>
        <begin position="394"/>
        <end position="482"/>
    </location>
</feature>
<feature type="compositionally biased region" description="Basic and acidic residues" evidence="5">
    <location>
        <begin position="1"/>
        <end position="22"/>
    </location>
</feature>
<evidence type="ECO:0000256" key="1">
    <source>
        <dbReference type="ARBA" id="ARBA00004123"/>
    </source>
</evidence>
<dbReference type="GeneID" id="20036917"/>
<dbReference type="PROSITE" id="PS50102">
    <property type="entry name" value="RRM"/>
    <property type="match status" value="2"/>
</dbReference>
<feature type="compositionally biased region" description="Basic residues" evidence="5">
    <location>
        <begin position="432"/>
        <end position="453"/>
    </location>
</feature>
<feature type="compositionally biased region" description="Basic and acidic residues" evidence="5">
    <location>
        <begin position="57"/>
        <end position="66"/>
    </location>
</feature>
<dbReference type="Proteomes" id="UP000030640">
    <property type="component" value="Unassembled WGS sequence"/>
</dbReference>
<feature type="coiled-coil region" evidence="4">
    <location>
        <begin position="284"/>
        <end position="312"/>
    </location>
</feature>
<dbReference type="InterPro" id="IPR000504">
    <property type="entry name" value="RRM_dom"/>
</dbReference>
<reference evidence="7 8" key="1">
    <citation type="submission" date="2013-02" db="EMBL/GenBank/DDBJ databases">
        <title>The Genome Sequence of Plasmodium inui San Antonio 1.</title>
        <authorList>
            <consortium name="The Broad Institute Genome Sequencing Platform"/>
            <consortium name="The Broad Institute Genome Sequencing Center for Infectious Disease"/>
            <person name="Neafsey D."/>
            <person name="Cheeseman I."/>
            <person name="Volkman S."/>
            <person name="Adams J."/>
            <person name="Walker B."/>
            <person name="Young S.K."/>
            <person name="Zeng Q."/>
            <person name="Gargeya S."/>
            <person name="Fitzgerald M."/>
            <person name="Haas B."/>
            <person name="Abouelleil A."/>
            <person name="Alvarado L."/>
            <person name="Arachchi H.M."/>
            <person name="Berlin A.M."/>
            <person name="Chapman S.B."/>
            <person name="Dewar J."/>
            <person name="Goldberg J."/>
            <person name="Griggs A."/>
            <person name="Gujja S."/>
            <person name="Hansen M."/>
            <person name="Howarth C."/>
            <person name="Imamovic A."/>
            <person name="Larimer J."/>
            <person name="McCowan C."/>
            <person name="Murphy C."/>
            <person name="Neiman D."/>
            <person name="Pearson M."/>
            <person name="Priest M."/>
            <person name="Roberts A."/>
            <person name="Saif S."/>
            <person name="Shea T."/>
            <person name="Sisk P."/>
            <person name="Sykes S."/>
            <person name="Wortman J."/>
            <person name="Nusbaum C."/>
            <person name="Birren B."/>
        </authorList>
    </citation>
    <scope>NUCLEOTIDE SEQUENCE [LARGE SCALE GENOMIC DNA]</scope>
    <source>
        <strain evidence="7 8">San Antonio 1</strain>
    </source>
</reference>
<dbReference type="VEuPathDB" id="PlasmoDB:C922_01643"/>
<dbReference type="InterPro" id="IPR035979">
    <property type="entry name" value="RBD_domain_sf"/>
</dbReference>
<comment type="subcellular location">
    <subcellularLocation>
        <location evidence="1">Nucleus</location>
    </subcellularLocation>
</comment>
<dbReference type="Pfam" id="PF00076">
    <property type="entry name" value="RRM_1"/>
    <property type="match status" value="2"/>
</dbReference>
<feature type="domain" description="RRM" evidence="6">
    <location>
        <begin position="312"/>
        <end position="392"/>
    </location>
</feature>
<accession>W7ARH1</accession>
<keyword evidence="2" id="KW-0539">Nucleus</keyword>
<dbReference type="AlphaFoldDB" id="W7ARH1"/>
<proteinExistence type="predicted"/>
<dbReference type="GO" id="GO:0071011">
    <property type="term" value="C:precatalytic spliceosome"/>
    <property type="evidence" value="ECO:0007669"/>
    <property type="project" value="TreeGrafter"/>
</dbReference>
<dbReference type="Gene3D" id="3.30.70.330">
    <property type="match status" value="2"/>
</dbReference>
<dbReference type="PANTHER" id="PTHR13952">
    <property type="entry name" value="U1 SMALL NUCLEAR RIBONUCLEOPROTEIN 70 KD"/>
    <property type="match status" value="1"/>
</dbReference>
<keyword evidence="8" id="KW-1185">Reference proteome</keyword>
<gene>
    <name evidence="7" type="ORF">C922_01643</name>
</gene>
<dbReference type="GO" id="GO:0017069">
    <property type="term" value="F:snRNA binding"/>
    <property type="evidence" value="ECO:0007669"/>
    <property type="project" value="TreeGrafter"/>
</dbReference>
<organism evidence="7 8">
    <name type="scientific">Plasmodium inui San Antonio 1</name>
    <dbReference type="NCBI Taxonomy" id="1237626"/>
    <lineage>
        <taxon>Eukaryota</taxon>
        <taxon>Sar</taxon>
        <taxon>Alveolata</taxon>
        <taxon>Apicomplexa</taxon>
        <taxon>Aconoidasida</taxon>
        <taxon>Haemosporida</taxon>
        <taxon>Plasmodiidae</taxon>
        <taxon>Plasmodium</taxon>
        <taxon>Plasmodium (Plasmodium)</taxon>
    </lineage>
</organism>
<dbReference type="EMBL" id="KI965464">
    <property type="protein sequence ID" value="EUD68031.1"/>
    <property type="molecule type" value="Genomic_DNA"/>
</dbReference>
<dbReference type="RefSeq" id="XP_008815468.1">
    <property type="nucleotide sequence ID" value="XM_008817246.1"/>
</dbReference>
<evidence type="ECO:0000259" key="6">
    <source>
        <dbReference type="PROSITE" id="PS50102"/>
    </source>
</evidence>
<feature type="region of interest" description="Disordered" evidence="5">
    <location>
        <begin position="1"/>
        <end position="70"/>
    </location>
</feature>
<dbReference type="InterPro" id="IPR012677">
    <property type="entry name" value="Nucleotide-bd_a/b_plait_sf"/>
</dbReference>
<dbReference type="SMART" id="SM00360">
    <property type="entry name" value="RRM"/>
    <property type="match status" value="2"/>
</dbReference>
<evidence type="ECO:0000256" key="4">
    <source>
        <dbReference type="SAM" id="Coils"/>
    </source>
</evidence>
<evidence type="ECO:0000313" key="8">
    <source>
        <dbReference type="Proteomes" id="UP000030640"/>
    </source>
</evidence>
<dbReference type="CDD" id="cd00590">
    <property type="entry name" value="RRM_SF"/>
    <property type="match status" value="1"/>
</dbReference>
<evidence type="ECO:0000256" key="3">
    <source>
        <dbReference type="PROSITE-ProRule" id="PRU00176"/>
    </source>
</evidence>
<protein>
    <recommendedName>
        <fullName evidence="6">RRM domain-containing protein</fullName>
    </recommendedName>
</protein>
<feature type="compositionally biased region" description="Basic and acidic residues" evidence="5">
    <location>
        <begin position="410"/>
        <end position="421"/>
    </location>
</feature>
<dbReference type="GO" id="GO:0003729">
    <property type="term" value="F:mRNA binding"/>
    <property type="evidence" value="ECO:0007669"/>
    <property type="project" value="TreeGrafter"/>
</dbReference>
<feature type="domain" description="RRM" evidence="6">
    <location>
        <begin position="97"/>
        <end position="199"/>
    </location>
</feature>
<evidence type="ECO:0000313" key="7">
    <source>
        <dbReference type="EMBL" id="EUD68031.1"/>
    </source>
</evidence>
<dbReference type="SUPFAM" id="SSF54928">
    <property type="entry name" value="RNA-binding domain, RBD"/>
    <property type="match status" value="2"/>
</dbReference>